<dbReference type="GO" id="GO:0004674">
    <property type="term" value="F:protein serine/threonine kinase activity"/>
    <property type="evidence" value="ECO:0007669"/>
    <property type="project" value="UniProtKB-KW"/>
</dbReference>
<evidence type="ECO:0000313" key="11">
    <source>
        <dbReference type="Proteomes" id="UP000654075"/>
    </source>
</evidence>
<evidence type="ECO:0000256" key="6">
    <source>
        <dbReference type="PROSITE-ProRule" id="PRU10141"/>
    </source>
</evidence>
<feature type="compositionally biased region" description="Acidic residues" evidence="8">
    <location>
        <begin position="332"/>
        <end position="360"/>
    </location>
</feature>
<dbReference type="SUPFAM" id="SSF56112">
    <property type="entry name" value="Protein kinase-like (PK-like)"/>
    <property type="match status" value="1"/>
</dbReference>
<dbReference type="Gene3D" id="3.30.200.20">
    <property type="entry name" value="Phosphorylase Kinase, domain 1"/>
    <property type="match status" value="1"/>
</dbReference>
<feature type="domain" description="Protein kinase" evidence="9">
    <location>
        <begin position="34"/>
        <end position="318"/>
    </location>
</feature>
<keyword evidence="5 6" id="KW-0067">ATP-binding</keyword>
<keyword evidence="2" id="KW-0808">Transferase</keyword>
<dbReference type="PROSITE" id="PS50011">
    <property type="entry name" value="PROTEIN_KINASE_DOM"/>
    <property type="match status" value="1"/>
</dbReference>
<gene>
    <name evidence="10" type="ORF">PGLA1383_LOCUS8683</name>
</gene>
<dbReference type="EMBL" id="CAJNNV010003991">
    <property type="protein sequence ID" value="CAE8589953.1"/>
    <property type="molecule type" value="Genomic_DNA"/>
</dbReference>
<dbReference type="InterPro" id="IPR011009">
    <property type="entry name" value="Kinase-like_dom_sf"/>
</dbReference>
<dbReference type="PROSITE" id="PS00107">
    <property type="entry name" value="PROTEIN_KINASE_ATP"/>
    <property type="match status" value="1"/>
</dbReference>
<sequence length="380" mass="42353">MGNVFEPQCGQGCSRPPVGSDEGEAFLAAKYDTDVFPQQLGQGNFSKAYICWRRGNRSHKYALKVFVSANEGVEHAMNEIRVLQHLGSHPRIISLIDVDSEDPRNMRLVLELCAGGQLFDRLEAKGRYEEPEAAGIVMQILEALVYMHGKGVMHRDLKPENILMISATSEVDIKVCDFGIAKLADQVHIFSGSHLKPLQGSVTISTAPALPRSNSFKGSDFYLAPEMIRQEEYGSEVDLWALGVTSYCLLSASMPFVGEGGCDDLRGTYRKIVQRDFSFEKEAFDETSSEAKEFISRLLSLEPRQRPKATQAMLLSWITGFALKGLTSAQITEEDDDGDDEDDSDDHDPEDEEVDDEDANEPQGCIMHERLENKHDTCDF</sequence>
<dbReference type="SMART" id="SM00220">
    <property type="entry name" value="S_TKc"/>
    <property type="match status" value="1"/>
</dbReference>
<organism evidence="10 11">
    <name type="scientific">Polarella glacialis</name>
    <name type="common">Dinoflagellate</name>
    <dbReference type="NCBI Taxonomy" id="89957"/>
    <lineage>
        <taxon>Eukaryota</taxon>
        <taxon>Sar</taxon>
        <taxon>Alveolata</taxon>
        <taxon>Dinophyceae</taxon>
        <taxon>Suessiales</taxon>
        <taxon>Suessiaceae</taxon>
        <taxon>Polarella</taxon>
    </lineage>
</organism>
<evidence type="ECO:0000256" key="7">
    <source>
        <dbReference type="RuleBase" id="RU000304"/>
    </source>
</evidence>
<dbReference type="PANTHER" id="PTHR24349">
    <property type="entry name" value="SERINE/THREONINE-PROTEIN KINASE"/>
    <property type="match status" value="1"/>
</dbReference>
<evidence type="ECO:0000313" key="10">
    <source>
        <dbReference type="EMBL" id="CAE8589953.1"/>
    </source>
</evidence>
<feature type="region of interest" description="Disordered" evidence="8">
    <location>
        <begin position="331"/>
        <end position="380"/>
    </location>
</feature>
<protein>
    <recommendedName>
        <fullName evidence="9">Protein kinase domain-containing protein</fullName>
    </recommendedName>
</protein>
<accession>A0A813DTT3</accession>
<dbReference type="Pfam" id="PF00069">
    <property type="entry name" value="Pkinase"/>
    <property type="match status" value="1"/>
</dbReference>
<evidence type="ECO:0000256" key="2">
    <source>
        <dbReference type="ARBA" id="ARBA00022679"/>
    </source>
</evidence>
<evidence type="ECO:0000256" key="4">
    <source>
        <dbReference type="ARBA" id="ARBA00022777"/>
    </source>
</evidence>
<evidence type="ECO:0000256" key="8">
    <source>
        <dbReference type="SAM" id="MobiDB-lite"/>
    </source>
</evidence>
<dbReference type="InterPro" id="IPR017441">
    <property type="entry name" value="Protein_kinase_ATP_BS"/>
</dbReference>
<dbReference type="PROSITE" id="PS00108">
    <property type="entry name" value="PROTEIN_KINASE_ST"/>
    <property type="match status" value="1"/>
</dbReference>
<dbReference type="GO" id="GO:0005524">
    <property type="term" value="F:ATP binding"/>
    <property type="evidence" value="ECO:0007669"/>
    <property type="project" value="UniProtKB-UniRule"/>
</dbReference>
<dbReference type="Proteomes" id="UP000654075">
    <property type="component" value="Unassembled WGS sequence"/>
</dbReference>
<evidence type="ECO:0000256" key="5">
    <source>
        <dbReference type="ARBA" id="ARBA00022840"/>
    </source>
</evidence>
<keyword evidence="1 7" id="KW-0723">Serine/threonine-protein kinase</keyword>
<dbReference type="AlphaFoldDB" id="A0A813DTT3"/>
<dbReference type="InterPro" id="IPR050205">
    <property type="entry name" value="CDPK_Ser/Thr_kinases"/>
</dbReference>
<dbReference type="InterPro" id="IPR000719">
    <property type="entry name" value="Prot_kinase_dom"/>
</dbReference>
<dbReference type="InterPro" id="IPR008271">
    <property type="entry name" value="Ser/Thr_kinase_AS"/>
</dbReference>
<comment type="caution">
    <text evidence="10">The sequence shown here is derived from an EMBL/GenBank/DDBJ whole genome shotgun (WGS) entry which is preliminary data.</text>
</comment>
<keyword evidence="4" id="KW-0418">Kinase</keyword>
<comment type="similarity">
    <text evidence="7">Belongs to the protein kinase superfamily.</text>
</comment>
<evidence type="ECO:0000256" key="1">
    <source>
        <dbReference type="ARBA" id="ARBA00022527"/>
    </source>
</evidence>
<keyword evidence="3 6" id="KW-0547">Nucleotide-binding</keyword>
<evidence type="ECO:0000256" key="3">
    <source>
        <dbReference type="ARBA" id="ARBA00022741"/>
    </source>
</evidence>
<dbReference type="OrthoDB" id="419571at2759"/>
<evidence type="ECO:0000259" key="9">
    <source>
        <dbReference type="PROSITE" id="PS50011"/>
    </source>
</evidence>
<feature type="binding site" evidence="6">
    <location>
        <position position="64"/>
    </location>
    <ligand>
        <name>ATP</name>
        <dbReference type="ChEBI" id="CHEBI:30616"/>
    </ligand>
</feature>
<name>A0A813DTT3_POLGL</name>
<feature type="compositionally biased region" description="Basic and acidic residues" evidence="8">
    <location>
        <begin position="367"/>
        <end position="380"/>
    </location>
</feature>
<reference evidence="10" key="1">
    <citation type="submission" date="2021-02" db="EMBL/GenBank/DDBJ databases">
        <authorList>
            <person name="Dougan E. K."/>
            <person name="Rhodes N."/>
            <person name="Thang M."/>
            <person name="Chan C."/>
        </authorList>
    </citation>
    <scope>NUCLEOTIDE SEQUENCE</scope>
</reference>
<dbReference type="Gene3D" id="1.10.510.10">
    <property type="entry name" value="Transferase(Phosphotransferase) domain 1"/>
    <property type="match status" value="1"/>
</dbReference>
<keyword evidence="11" id="KW-1185">Reference proteome</keyword>
<proteinExistence type="inferred from homology"/>